<feature type="domain" description="Flagellar hook-associated protein FlgK helical" evidence="10">
    <location>
        <begin position="93"/>
        <end position="322"/>
    </location>
</feature>
<dbReference type="SUPFAM" id="SSF64518">
    <property type="entry name" value="Phase 1 flagellin"/>
    <property type="match status" value="2"/>
</dbReference>
<dbReference type="GO" id="GO:0005576">
    <property type="term" value="C:extracellular region"/>
    <property type="evidence" value="ECO:0007669"/>
    <property type="project" value="UniProtKB-SubCell"/>
</dbReference>
<dbReference type="InterPro" id="IPR053927">
    <property type="entry name" value="FlgK_helical"/>
</dbReference>
<protein>
    <recommendedName>
        <fullName evidence="4">Flagellar hook-associated protein 1</fullName>
    </recommendedName>
</protein>
<evidence type="ECO:0000259" key="8">
    <source>
        <dbReference type="Pfam" id="PF21158"/>
    </source>
</evidence>
<dbReference type="RefSeq" id="WP_153115213.1">
    <property type="nucleotide sequence ID" value="NZ_JACIGE010000003.1"/>
</dbReference>
<evidence type="ECO:0000256" key="5">
    <source>
        <dbReference type="ARBA" id="ARBA00022525"/>
    </source>
</evidence>
<name>A0A840G2Q8_RHOTE</name>
<dbReference type="OrthoDB" id="9802553at2"/>
<dbReference type="GO" id="GO:0009424">
    <property type="term" value="C:bacterial-type flagellum hook"/>
    <property type="evidence" value="ECO:0007669"/>
    <property type="project" value="InterPro"/>
</dbReference>
<proteinExistence type="inferred from homology"/>
<evidence type="ECO:0000259" key="9">
    <source>
        <dbReference type="Pfam" id="PF21159"/>
    </source>
</evidence>
<comment type="subcellular location">
    <subcellularLocation>
        <location evidence="1">Bacterial flagellum</location>
    </subcellularLocation>
    <subcellularLocation>
        <location evidence="2">Secreted</location>
    </subcellularLocation>
</comment>
<keyword evidence="11" id="KW-0969">Cilium</keyword>
<keyword evidence="5" id="KW-0964">Secreted</keyword>
<keyword evidence="6" id="KW-0975">Bacterial flagellum</keyword>
<dbReference type="Pfam" id="PF21159">
    <property type="entry name" value="FlgK_2nd"/>
    <property type="match status" value="1"/>
</dbReference>
<feature type="domain" description="Flagellar basal-body/hook protein C-terminal" evidence="7">
    <location>
        <begin position="649"/>
        <end position="687"/>
    </location>
</feature>
<evidence type="ECO:0000256" key="1">
    <source>
        <dbReference type="ARBA" id="ARBA00004365"/>
    </source>
</evidence>
<dbReference type="EMBL" id="JACIGE010000003">
    <property type="protein sequence ID" value="MBB4246693.1"/>
    <property type="molecule type" value="Genomic_DNA"/>
</dbReference>
<feature type="domain" description="Flagellar hook-associated protein 1 D3" evidence="9">
    <location>
        <begin position="474"/>
        <end position="574"/>
    </location>
</feature>
<dbReference type="Proteomes" id="UP000587070">
    <property type="component" value="Unassembled WGS sequence"/>
</dbReference>
<dbReference type="NCBIfam" id="TIGR02492">
    <property type="entry name" value="flgK_ends"/>
    <property type="match status" value="1"/>
</dbReference>
<feature type="domain" description="Flagellar hook-associated protein 1 D2-like" evidence="8">
    <location>
        <begin position="380"/>
        <end position="444"/>
    </location>
</feature>
<accession>A0A840G2Q8</accession>
<evidence type="ECO:0000259" key="10">
    <source>
        <dbReference type="Pfam" id="PF22638"/>
    </source>
</evidence>
<keyword evidence="12" id="KW-1185">Reference proteome</keyword>
<keyword evidence="11" id="KW-0966">Cell projection</keyword>
<dbReference type="InterPro" id="IPR049474">
    <property type="entry name" value="FlgK_D3"/>
</dbReference>
<evidence type="ECO:0000313" key="11">
    <source>
        <dbReference type="EMBL" id="MBB4246693.1"/>
    </source>
</evidence>
<gene>
    <name evidence="11" type="ORF">GGD90_001056</name>
</gene>
<dbReference type="Gene3D" id="1.20.1330.10">
    <property type="entry name" value="f41 fragment of flagellin, N-terminal domain"/>
    <property type="match status" value="1"/>
</dbReference>
<reference evidence="11 12" key="1">
    <citation type="submission" date="2020-08" db="EMBL/GenBank/DDBJ databases">
        <title>Genome sequencing of Purple Non-Sulfur Bacteria from various extreme environments.</title>
        <authorList>
            <person name="Mayer M."/>
        </authorList>
    </citation>
    <scope>NUCLEOTIDE SEQUENCE [LARGE SCALE GENOMIC DNA]</scope>
    <source>
        <strain evidence="11 12">2761</strain>
    </source>
</reference>
<evidence type="ECO:0000256" key="3">
    <source>
        <dbReference type="ARBA" id="ARBA00009677"/>
    </source>
</evidence>
<evidence type="ECO:0000256" key="4">
    <source>
        <dbReference type="ARBA" id="ARBA00016244"/>
    </source>
</evidence>
<dbReference type="AlphaFoldDB" id="A0A840G2Q8"/>
<dbReference type="PRINTS" id="PR01005">
    <property type="entry name" value="FLGHOOKAP1"/>
</dbReference>
<keyword evidence="11" id="KW-0282">Flagellum</keyword>
<sequence>MSTGIFNIGITGMNAAQLGLMTTGHNISNSDTQGYNRQRIIQATAIAQSTGAGFIGQGTTVVTISRSYNSFLQEQISRAQTTSSELDTNYTQLTQIDNMLADTDAGLSPALQDFFSGLQEVAADPSSISARQTFVSSAQSLATRFQTLEARLSEQYEGVNEQISNTTDLVNSYAQQIAKLNQSIILAKAGSGQPPNDLLDQRDQLLADLNKEIKVSTVTEANGSVSVFVGSGQQLVMGPIVNKLDARPSSADSERLTIGLVTGSNYQELPERLIVGGNLAGYLRFRSDSLDGAANALGQVAASLANVLNTQQSLGQDLLGQTVANVPGFAAQLFVFDTTNVPKIIANTNNSGTATISATAATAAGQTAGYLVNTAGSNLSTELTASDYRLRFSSATTFTVTRLSDGVAVATEADLTGSTISFDGLSLDVNMTGAQANDSFLIEPTREAARNISVNPAIISDPRLIAAAAPIKSAASSASNTGSGAITAPVVSQGYTIPASPITLSYSATTVPVSFSGFPAGSTVTVKSGTTTSTYTITAATDPVPYTAGATVSFNGISFQISGAPANGDSFTLQANTGGVSDSRNAVIMGSLQTQKTMLGDASGGKANFQDVYAQLVSAVGNKTRELEITSSAQASLLEQAQSARDSLSAVNLDEEAANLLRYQYAYQASAKMLQIGSELFDTVLSLGN</sequence>
<dbReference type="InterPro" id="IPR010930">
    <property type="entry name" value="Flg_bb/hook_C_dom"/>
</dbReference>
<comment type="caution">
    <text evidence="11">The sequence shown here is derived from an EMBL/GenBank/DDBJ whole genome shotgun (WGS) entry which is preliminary data.</text>
</comment>
<dbReference type="InterPro" id="IPR002371">
    <property type="entry name" value="FlgK"/>
</dbReference>
<evidence type="ECO:0000259" key="7">
    <source>
        <dbReference type="Pfam" id="PF06429"/>
    </source>
</evidence>
<dbReference type="PANTHER" id="PTHR30033:SF1">
    <property type="entry name" value="FLAGELLAR HOOK-ASSOCIATED PROTEIN 1"/>
    <property type="match status" value="1"/>
</dbReference>
<dbReference type="GO" id="GO:0005198">
    <property type="term" value="F:structural molecule activity"/>
    <property type="evidence" value="ECO:0007669"/>
    <property type="project" value="InterPro"/>
</dbReference>
<dbReference type="PANTHER" id="PTHR30033">
    <property type="entry name" value="FLAGELLAR HOOK-ASSOCIATED PROTEIN 1"/>
    <property type="match status" value="1"/>
</dbReference>
<dbReference type="Pfam" id="PF06429">
    <property type="entry name" value="Flg_bbr_C"/>
    <property type="match status" value="1"/>
</dbReference>
<evidence type="ECO:0000256" key="2">
    <source>
        <dbReference type="ARBA" id="ARBA00004613"/>
    </source>
</evidence>
<comment type="similarity">
    <text evidence="3">Belongs to the flagella basal body rod proteins family.</text>
</comment>
<dbReference type="Pfam" id="PF21158">
    <property type="entry name" value="flgK_1st_1"/>
    <property type="match status" value="1"/>
</dbReference>
<dbReference type="InterPro" id="IPR049119">
    <property type="entry name" value="FlgK_D2-like"/>
</dbReference>
<dbReference type="Pfam" id="PF22638">
    <property type="entry name" value="FlgK_D1"/>
    <property type="match status" value="1"/>
</dbReference>
<dbReference type="GO" id="GO:0044780">
    <property type="term" value="P:bacterial-type flagellum assembly"/>
    <property type="evidence" value="ECO:0007669"/>
    <property type="project" value="InterPro"/>
</dbReference>
<evidence type="ECO:0000256" key="6">
    <source>
        <dbReference type="ARBA" id="ARBA00023143"/>
    </source>
</evidence>
<organism evidence="11 12">
    <name type="scientific">Rhodocyclus tenuis</name>
    <name type="common">Rhodospirillum tenue</name>
    <dbReference type="NCBI Taxonomy" id="1066"/>
    <lineage>
        <taxon>Bacteria</taxon>
        <taxon>Pseudomonadati</taxon>
        <taxon>Pseudomonadota</taxon>
        <taxon>Betaproteobacteria</taxon>
        <taxon>Rhodocyclales</taxon>
        <taxon>Rhodocyclaceae</taxon>
        <taxon>Rhodocyclus</taxon>
    </lineage>
</organism>
<evidence type="ECO:0000313" key="12">
    <source>
        <dbReference type="Proteomes" id="UP000587070"/>
    </source>
</evidence>